<accession>A0A844HPZ8</accession>
<keyword evidence="2" id="KW-1185">Reference proteome</keyword>
<sequence>MIDLRKEPPNVVTVDGLKRLLEDGWLLCIYCHEVPELRGPHYHGIWYVLAIEPKERSRWAALITQRTRRTRQASASGSAPQADLVFREIRTLSTVFTMCKELGYTIPAAPMVAGQAVIIDSKAE</sequence>
<evidence type="ECO:0000313" key="1">
    <source>
        <dbReference type="EMBL" id="MTH62473.1"/>
    </source>
</evidence>
<organism evidence="1 2">
    <name type="scientific">Paracoccus litorisediminis</name>
    <dbReference type="NCBI Taxonomy" id="2006130"/>
    <lineage>
        <taxon>Bacteria</taxon>
        <taxon>Pseudomonadati</taxon>
        <taxon>Pseudomonadota</taxon>
        <taxon>Alphaproteobacteria</taxon>
        <taxon>Rhodobacterales</taxon>
        <taxon>Paracoccaceae</taxon>
        <taxon>Paracoccus</taxon>
    </lineage>
</organism>
<proteinExistence type="predicted"/>
<dbReference type="AlphaFoldDB" id="A0A844HPZ8"/>
<comment type="caution">
    <text evidence="1">The sequence shown here is derived from an EMBL/GenBank/DDBJ whole genome shotgun (WGS) entry which is preliminary data.</text>
</comment>
<evidence type="ECO:0000313" key="2">
    <source>
        <dbReference type="Proteomes" id="UP000449846"/>
    </source>
</evidence>
<name>A0A844HPZ8_9RHOB</name>
<protein>
    <submittedName>
        <fullName evidence="1">Uncharacterized protein</fullName>
    </submittedName>
</protein>
<dbReference type="RefSeq" id="WP_155042418.1">
    <property type="nucleotide sequence ID" value="NZ_WMIG01000037.1"/>
</dbReference>
<dbReference type="Proteomes" id="UP000449846">
    <property type="component" value="Unassembled WGS sequence"/>
</dbReference>
<dbReference type="OrthoDB" id="7917345at2"/>
<reference evidence="1 2" key="1">
    <citation type="submission" date="2019-11" db="EMBL/GenBank/DDBJ databases">
        <authorList>
            <person name="Dong K."/>
        </authorList>
    </citation>
    <scope>NUCLEOTIDE SEQUENCE [LARGE SCALE GENOMIC DNA]</scope>
    <source>
        <strain evidence="1 2">NBRC 112902</strain>
    </source>
</reference>
<gene>
    <name evidence="1" type="ORF">GL300_25165</name>
</gene>
<dbReference type="EMBL" id="WMIG01000037">
    <property type="protein sequence ID" value="MTH62473.1"/>
    <property type="molecule type" value="Genomic_DNA"/>
</dbReference>